<sequence length="348" mass="38096">MKLKPIYLLLLACASNLVSAQAQLINIQHFPTPATVSQEIQPLVSEQPFPDWNEHPKTPQAWKQWVNQLAHDTIKKLPALREQMHVSVESTKLAGVPSFIITPQQIAANNAHRVLLHLHGGGYVLNPGEAGTDEAIMMAGYGKIKVFSIDYRMPPDHPFPAAIDDALAAYQALLKTYPAKNIGVFGTSTGGGMTLALMLKIKENNLPMPAAIVVGTPWTDLTKTGDSYFTHEGIDNVLVSYDGWLGDAAKLYANGHDLKEPLLSPIYGNVAGFPPTLLVTGTRDLFLSNTIRMHLKLRDAGSIADLIVLEGLSHAQYLMIPDSPEAKRYFNTSAAFFDKYLTNTLLSK</sequence>
<evidence type="ECO:0000313" key="6">
    <source>
        <dbReference type="Proteomes" id="UP000273143"/>
    </source>
</evidence>
<dbReference type="InterPro" id="IPR029058">
    <property type="entry name" value="AB_hydrolase_fold"/>
</dbReference>
<proteinExistence type="inferred from homology"/>
<gene>
    <name evidence="5" type="ORF">DM558_13025</name>
</gene>
<dbReference type="KEGG" id="emo:DM558_13025"/>
<dbReference type="EMBL" id="CP029822">
    <property type="protein sequence ID" value="AZS51635.1"/>
    <property type="molecule type" value="Genomic_DNA"/>
</dbReference>
<evidence type="ECO:0000259" key="4">
    <source>
        <dbReference type="Pfam" id="PF07859"/>
    </source>
</evidence>
<name>A0A3Q9JKI1_9GAMM</name>
<accession>A0A3Q9JKI1</accession>
<dbReference type="InterPro" id="IPR050300">
    <property type="entry name" value="GDXG_lipolytic_enzyme"/>
</dbReference>
<organism evidence="5 6">
    <name type="scientific">Entomomonas moraniae</name>
    <dbReference type="NCBI Taxonomy" id="2213226"/>
    <lineage>
        <taxon>Bacteria</taxon>
        <taxon>Pseudomonadati</taxon>
        <taxon>Pseudomonadota</taxon>
        <taxon>Gammaproteobacteria</taxon>
        <taxon>Pseudomonadales</taxon>
        <taxon>Pseudomonadaceae</taxon>
        <taxon>Entomomonas</taxon>
    </lineage>
</organism>
<evidence type="ECO:0000256" key="2">
    <source>
        <dbReference type="ARBA" id="ARBA00022801"/>
    </source>
</evidence>
<evidence type="ECO:0000313" key="5">
    <source>
        <dbReference type="EMBL" id="AZS51635.1"/>
    </source>
</evidence>
<dbReference type="Proteomes" id="UP000273143">
    <property type="component" value="Chromosome"/>
</dbReference>
<protein>
    <submittedName>
        <fullName evidence="5">Alpha/beta hydrolase</fullName>
    </submittedName>
</protein>
<dbReference type="PANTHER" id="PTHR48081">
    <property type="entry name" value="AB HYDROLASE SUPERFAMILY PROTEIN C4A8.06C"/>
    <property type="match status" value="1"/>
</dbReference>
<dbReference type="SUPFAM" id="SSF53474">
    <property type="entry name" value="alpha/beta-Hydrolases"/>
    <property type="match status" value="1"/>
</dbReference>
<reference evidence="6" key="1">
    <citation type="submission" date="2018-06" db="EMBL/GenBank/DDBJ databases">
        <title>Complete genome of Pseudomonas insecticola strain QZS01.</title>
        <authorList>
            <person name="Wang J."/>
            <person name="Su Q."/>
        </authorList>
    </citation>
    <scope>NUCLEOTIDE SEQUENCE [LARGE SCALE GENOMIC DNA]</scope>
    <source>
        <strain evidence="6">QZS01</strain>
    </source>
</reference>
<evidence type="ECO:0000256" key="1">
    <source>
        <dbReference type="ARBA" id="ARBA00010515"/>
    </source>
</evidence>
<dbReference type="Pfam" id="PF07859">
    <property type="entry name" value="Abhydrolase_3"/>
    <property type="match status" value="1"/>
</dbReference>
<dbReference type="GO" id="GO:0004806">
    <property type="term" value="F:triacylglycerol lipase activity"/>
    <property type="evidence" value="ECO:0007669"/>
    <property type="project" value="TreeGrafter"/>
</dbReference>
<feature type="signal peptide" evidence="3">
    <location>
        <begin position="1"/>
        <end position="20"/>
    </location>
</feature>
<feature type="domain" description="Alpha/beta hydrolase fold-3" evidence="4">
    <location>
        <begin position="115"/>
        <end position="316"/>
    </location>
</feature>
<evidence type="ECO:0000256" key="3">
    <source>
        <dbReference type="SAM" id="SignalP"/>
    </source>
</evidence>
<dbReference type="PANTHER" id="PTHR48081:SF30">
    <property type="entry name" value="ACETYL-HYDROLASE LIPR-RELATED"/>
    <property type="match status" value="1"/>
</dbReference>
<dbReference type="AlphaFoldDB" id="A0A3Q9JKI1"/>
<keyword evidence="3" id="KW-0732">Signal</keyword>
<dbReference type="Gene3D" id="3.40.50.1820">
    <property type="entry name" value="alpha/beta hydrolase"/>
    <property type="match status" value="1"/>
</dbReference>
<comment type="similarity">
    <text evidence="1">Belongs to the 'GDXG' lipolytic enzyme family.</text>
</comment>
<keyword evidence="6" id="KW-1185">Reference proteome</keyword>
<feature type="chain" id="PRO_5018562080" evidence="3">
    <location>
        <begin position="21"/>
        <end position="348"/>
    </location>
</feature>
<keyword evidence="2 5" id="KW-0378">Hydrolase</keyword>
<dbReference type="RefSeq" id="WP_127164368.1">
    <property type="nucleotide sequence ID" value="NZ_CP029822.1"/>
</dbReference>
<dbReference type="InterPro" id="IPR013094">
    <property type="entry name" value="AB_hydrolase_3"/>
</dbReference>